<evidence type="ECO:0000256" key="8">
    <source>
        <dbReference type="ARBA" id="ARBA00022884"/>
    </source>
</evidence>
<feature type="signal peptide" evidence="11">
    <location>
        <begin position="1"/>
        <end position="26"/>
    </location>
</feature>
<feature type="domain" description="EndoU" evidence="13">
    <location>
        <begin position="246"/>
        <end position="509"/>
    </location>
</feature>
<dbReference type="GO" id="GO:0004521">
    <property type="term" value="F:RNA endonuclease activity"/>
    <property type="evidence" value="ECO:0007669"/>
    <property type="project" value="UniProtKB-UniRule"/>
</dbReference>
<dbReference type="GO" id="GO:0016787">
    <property type="term" value="F:hydrolase activity"/>
    <property type="evidence" value="ECO:0007669"/>
    <property type="project" value="UniProtKB-KW"/>
</dbReference>
<feature type="compositionally biased region" description="Low complexity" evidence="12">
    <location>
        <begin position="97"/>
        <end position="110"/>
    </location>
</feature>
<dbReference type="Pfam" id="PF09412">
    <property type="entry name" value="XendoU"/>
    <property type="match status" value="1"/>
</dbReference>
<evidence type="ECO:0000313" key="15">
    <source>
        <dbReference type="Proteomes" id="UP001153737"/>
    </source>
</evidence>
<evidence type="ECO:0000256" key="3">
    <source>
        <dbReference type="ARBA" id="ARBA00011245"/>
    </source>
</evidence>
<dbReference type="InterPro" id="IPR018998">
    <property type="entry name" value="EndoU_C"/>
</dbReference>
<evidence type="ECO:0000256" key="11">
    <source>
        <dbReference type="RuleBase" id="RU367085"/>
    </source>
</evidence>
<keyword evidence="7 11" id="KW-0378">Hydrolase</keyword>
<dbReference type="EMBL" id="OU896710">
    <property type="protein sequence ID" value="CAG9821050.1"/>
    <property type="molecule type" value="Genomic_DNA"/>
</dbReference>
<dbReference type="InterPro" id="IPR039787">
    <property type="entry name" value="ENDOU"/>
</dbReference>
<keyword evidence="10" id="KW-0456">Lyase</keyword>
<proteinExistence type="inferred from homology"/>
<feature type="compositionally biased region" description="Polar residues" evidence="12">
    <location>
        <begin position="136"/>
        <end position="190"/>
    </location>
</feature>
<evidence type="ECO:0000259" key="13">
    <source>
        <dbReference type="PROSITE" id="PS51959"/>
    </source>
</evidence>
<reference evidence="14" key="2">
    <citation type="submission" date="2022-10" db="EMBL/GenBank/DDBJ databases">
        <authorList>
            <consortium name="ENA_rothamsted_submissions"/>
            <consortium name="culmorum"/>
            <person name="King R."/>
        </authorList>
    </citation>
    <scope>NUCLEOTIDE SEQUENCE</scope>
</reference>
<evidence type="ECO:0000256" key="5">
    <source>
        <dbReference type="ARBA" id="ARBA00022723"/>
    </source>
</evidence>
<evidence type="ECO:0000256" key="4">
    <source>
        <dbReference type="ARBA" id="ARBA00022722"/>
    </source>
</evidence>
<dbReference type="Proteomes" id="UP001153737">
    <property type="component" value="Chromosome 4"/>
</dbReference>
<comment type="similarity">
    <text evidence="2 11">Belongs to the ENDOU family.</text>
</comment>
<dbReference type="PROSITE" id="PS51959">
    <property type="entry name" value="ENDOU"/>
    <property type="match status" value="1"/>
</dbReference>
<evidence type="ECO:0000256" key="7">
    <source>
        <dbReference type="ARBA" id="ARBA00022801"/>
    </source>
</evidence>
<dbReference type="OrthoDB" id="430326at2759"/>
<feature type="compositionally biased region" description="Low complexity" evidence="12">
    <location>
        <begin position="117"/>
        <end position="135"/>
    </location>
</feature>
<sequence length="509" mass="56813">MSTRSLVSFIVISLAVIICDIWCGDASTAQRQNPWQLNTNKNEQVNIQQSGINSKISTTPWPALGTRNQYNTALRNVTQPPLWVRPNNGPNWVRNTPSPQQNPNNPSNQQKINAPSTQQNLNTQNINNKPQNQNTLFLNNERGSTSGGPNKNPQGIINTRMGSSNMNPLPTANTNNNKPGGVNMNQNTAWSNNNNRIGAANSNKGTQNSNNRPSGISSGSMTADREPADTLSQDNNNNGPQNGDVDDNELRELAEELLSRDSNNAARHVTINLQAMTTSRSMADQAPLPLLSINEAAFDIPSVSKMMQLYNNYILEANQNEVYTAQEKLEENDLLDIVIASPVMQHARNFLLRKGKIGRDPKEFRDLLRTIWFNMYSRGGGRIGSSGFEHVFLAEIKNNGVSGLHNWLYFSAEEKKNNANYLGYMKKIDLGNKGAILKYHFNFHSIDKPVGSMFIGTSPELEMALYSTCFILRADRICPLKMNGKRFIIRTYTYRYRGKNMIGSAFPEI</sequence>
<keyword evidence="8 11" id="KW-0694">RNA-binding</keyword>
<accession>A0A9N9SG04</accession>
<reference evidence="14" key="1">
    <citation type="submission" date="2022-01" db="EMBL/GenBank/DDBJ databases">
        <authorList>
            <person name="King R."/>
        </authorList>
    </citation>
    <scope>NUCLEOTIDE SEQUENCE</scope>
</reference>
<protein>
    <recommendedName>
        <fullName evidence="13">EndoU domain-containing protein</fullName>
    </recommendedName>
</protein>
<evidence type="ECO:0000256" key="10">
    <source>
        <dbReference type="ARBA" id="ARBA00023239"/>
    </source>
</evidence>
<dbReference type="SUPFAM" id="SSF142877">
    <property type="entry name" value="EndoU-like"/>
    <property type="match status" value="1"/>
</dbReference>
<evidence type="ECO:0000256" key="2">
    <source>
        <dbReference type="ARBA" id="ARBA00010168"/>
    </source>
</evidence>
<dbReference type="GO" id="GO:0016829">
    <property type="term" value="F:lyase activity"/>
    <property type="evidence" value="ECO:0007669"/>
    <property type="project" value="UniProtKB-KW"/>
</dbReference>
<dbReference type="AlphaFoldDB" id="A0A9N9SG04"/>
<name>A0A9N9SG04_PHACE</name>
<gene>
    <name evidence="14" type="ORF">PHAECO_LOCUS8750</name>
</gene>
<organism evidence="14 15">
    <name type="scientific">Phaedon cochleariae</name>
    <name type="common">Mustard beetle</name>
    <dbReference type="NCBI Taxonomy" id="80249"/>
    <lineage>
        <taxon>Eukaryota</taxon>
        <taxon>Metazoa</taxon>
        <taxon>Ecdysozoa</taxon>
        <taxon>Arthropoda</taxon>
        <taxon>Hexapoda</taxon>
        <taxon>Insecta</taxon>
        <taxon>Pterygota</taxon>
        <taxon>Neoptera</taxon>
        <taxon>Endopterygota</taxon>
        <taxon>Coleoptera</taxon>
        <taxon>Polyphaga</taxon>
        <taxon>Cucujiformia</taxon>
        <taxon>Chrysomeloidea</taxon>
        <taxon>Chrysomelidae</taxon>
        <taxon>Chrysomelinae</taxon>
        <taxon>Chrysomelini</taxon>
        <taxon>Phaedon</taxon>
    </lineage>
</organism>
<dbReference type="GO" id="GO:0046872">
    <property type="term" value="F:metal ion binding"/>
    <property type="evidence" value="ECO:0007669"/>
    <property type="project" value="UniProtKB-UniRule"/>
</dbReference>
<comment type="subunit">
    <text evidence="3 11">Monomer.</text>
</comment>
<keyword evidence="9 11" id="KW-0464">Manganese</keyword>
<keyword evidence="6 11" id="KW-0255">Endonuclease</keyword>
<keyword evidence="11" id="KW-0732">Signal</keyword>
<feature type="compositionally biased region" description="Low complexity" evidence="12">
    <location>
        <begin position="233"/>
        <end position="243"/>
    </location>
</feature>
<feature type="region of interest" description="Disordered" evidence="12">
    <location>
        <begin position="80"/>
        <end position="246"/>
    </location>
</feature>
<feature type="chain" id="PRO_5040545564" description="EndoU domain-containing protein" evidence="11">
    <location>
        <begin position="27"/>
        <end position="509"/>
    </location>
</feature>
<evidence type="ECO:0000313" key="14">
    <source>
        <dbReference type="EMBL" id="CAG9821050.1"/>
    </source>
</evidence>
<evidence type="ECO:0000256" key="1">
    <source>
        <dbReference type="ARBA" id="ARBA00001936"/>
    </source>
</evidence>
<feature type="compositionally biased region" description="Low complexity" evidence="12">
    <location>
        <begin position="191"/>
        <end position="203"/>
    </location>
</feature>
<evidence type="ECO:0000256" key="9">
    <source>
        <dbReference type="ARBA" id="ARBA00023211"/>
    </source>
</evidence>
<dbReference type="InterPro" id="IPR037227">
    <property type="entry name" value="EndoU-like"/>
</dbReference>
<comment type="cofactor">
    <cofactor evidence="1 11">
        <name>Mn(2+)</name>
        <dbReference type="ChEBI" id="CHEBI:29035"/>
    </cofactor>
</comment>
<keyword evidence="15" id="KW-1185">Reference proteome</keyword>
<evidence type="ECO:0000256" key="12">
    <source>
        <dbReference type="SAM" id="MobiDB-lite"/>
    </source>
</evidence>
<feature type="compositionally biased region" description="Polar residues" evidence="12">
    <location>
        <begin position="204"/>
        <end position="221"/>
    </location>
</feature>
<dbReference type="CDD" id="cd21159">
    <property type="entry name" value="XendoU"/>
    <property type="match status" value="1"/>
</dbReference>
<evidence type="ECO:0000256" key="6">
    <source>
        <dbReference type="ARBA" id="ARBA00022759"/>
    </source>
</evidence>
<keyword evidence="4 11" id="KW-0540">Nuclease</keyword>
<dbReference type="PANTHER" id="PTHR12439">
    <property type="entry name" value="PLACENTAL PROTEIN 11-RELATED"/>
    <property type="match status" value="1"/>
</dbReference>
<keyword evidence="5 11" id="KW-0479">Metal-binding</keyword>
<dbReference type="PANTHER" id="PTHR12439:SF42">
    <property type="entry name" value="ENDORIBONUCLEASE-RELATED"/>
    <property type="match status" value="1"/>
</dbReference>
<dbReference type="GO" id="GO:0003723">
    <property type="term" value="F:RNA binding"/>
    <property type="evidence" value="ECO:0007669"/>
    <property type="project" value="UniProtKB-UniRule"/>
</dbReference>